<evidence type="ECO:0000259" key="3">
    <source>
        <dbReference type="Pfam" id="PF01467"/>
    </source>
</evidence>
<dbReference type="SUPFAM" id="SSF52374">
    <property type="entry name" value="Nucleotidylyl transferase"/>
    <property type="match status" value="1"/>
</dbReference>
<keyword evidence="1" id="KW-0808">Transferase</keyword>
<dbReference type="PANTHER" id="PTHR43793:SF1">
    <property type="entry name" value="FAD SYNTHASE"/>
    <property type="match status" value="1"/>
</dbReference>
<dbReference type="EMBL" id="PKUR01000005">
    <property type="protein sequence ID" value="PLW84722.1"/>
    <property type="molecule type" value="Genomic_DNA"/>
</dbReference>
<evidence type="ECO:0000313" key="5">
    <source>
        <dbReference type="Proteomes" id="UP000235162"/>
    </source>
</evidence>
<dbReference type="InterPro" id="IPR014729">
    <property type="entry name" value="Rossmann-like_a/b/a_fold"/>
</dbReference>
<dbReference type="KEGG" id="hja:BST95_00010"/>
<dbReference type="Gene3D" id="3.40.50.620">
    <property type="entry name" value="HUPs"/>
    <property type="match status" value="1"/>
</dbReference>
<evidence type="ECO:0000256" key="2">
    <source>
        <dbReference type="ARBA" id="ARBA00022695"/>
    </source>
</evidence>
<dbReference type="KEGG" id="hja:BST95_19265"/>
<organism evidence="4 5">
    <name type="scientific">Halioglobus japonicus</name>
    <dbReference type="NCBI Taxonomy" id="930805"/>
    <lineage>
        <taxon>Bacteria</taxon>
        <taxon>Pseudomonadati</taxon>
        <taxon>Pseudomonadota</taxon>
        <taxon>Gammaproteobacteria</taxon>
        <taxon>Cellvibrionales</taxon>
        <taxon>Halieaceae</taxon>
        <taxon>Halioglobus</taxon>
    </lineage>
</organism>
<reference evidence="4 5" key="1">
    <citation type="submission" date="2018-01" db="EMBL/GenBank/DDBJ databases">
        <title>The draft genome sequence of Halioglobus japonicus S1-36.</title>
        <authorList>
            <person name="Du Z.-J."/>
            <person name="Shi M.-J."/>
        </authorList>
    </citation>
    <scope>NUCLEOTIDE SEQUENCE [LARGE SCALE GENOMIC DNA]</scope>
    <source>
        <strain evidence="4 5">S1-36</strain>
    </source>
</reference>
<dbReference type="PANTHER" id="PTHR43793">
    <property type="entry name" value="FAD SYNTHASE"/>
    <property type="match status" value="1"/>
</dbReference>
<dbReference type="GO" id="GO:0016779">
    <property type="term" value="F:nucleotidyltransferase activity"/>
    <property type="evidence" value="ECO:0007669"/>
    <property type="project" value="UniProtKB-KW"/>
</dbReference>
<dbReference type="AlphaFoldDB" id="A0AAP8SLM9"/>
<dbReference type="Pfam" id="PF01467">
    <property type="entry name" value="CTP_transf_like"/>
    <property type="match status" value="1"/>
</dbReference>
<accession>A0AAP8SLM9</accession>
<protein>
    <submittedName>
        <fullName evidence="4">Glycerol-3-phosphate cytidylyltransferase</fullName>
    </submittedName>
</protein>
<feature type="domain" description="Cytidyltransferase-like" evidence="3">
    <location>
        <begin position="10"/>
        <end position="130"/>
    </location>
</feature>
<dbReference type="KEGG" id="hja:BST95_19385"/>
<dbReference type="NCBIfam" id="TIGR00125">
    <property type="entry name" value="cyt_tran_rel"/>
    <property type="match status" value="1"/>
</dbReference>
<proteinExistence type="predicted"/>
<dbReference type="Proteomes" id="UP000235162">
    <property type="component" value="Unassembled WGS sequence"/>
</dbReference>
<evidence type="ECO:0000313" key="4">
    <source>
        <dbReference type="EMBL" id="PLW84722.1"/>
    </source>
</evidence>
<gene>
    <name evidence="4" type="ORF">C0029_17105</name>
</gene>
<comment type="caution">
    <text evidence="4">The sequence shown here is derived from an EMBL/GenBank/DDBJ whole genome shotgun (WGS) entry which is preliminary data.</text>
</comment>
<name>A0AAP8SLM9_9GAMM</name>
<dbReference type="InterPro" id="IPR004821">
    <property type="entry name" value="Cyt_trans-like"/>
</dbReference>
<keyword evidence="2 4" id="KW-0548">Nucleotidyltransferase</keyword>
<sequence length="134" mass="14942">MGDSVAKKVLTFGTFDVFHVGHLRILERAAAFGDRLVVGVSTDALNEAKKGRPPVYSEGERSEIIRALSCVDEVFLEESLELKADYIQRYGADILVMGDDWKGKFDQFSDLCEVAYLPRTPAISTTEVIEKIRV</sequence>
<keyword evidence="5" id="KW-1185">Reference proteome</keyword>
<dbReference type="InterPro" id="IPR050385">
    <property type="entry name" value="Archaeal_FAD_synthase"/>
</dbReference>
<evidence type="ECO:0000256" key="1">
    <source>
        <dbReference type="ARBA" id="ARBA00022679"/>
    </source>
</evidence>